<accession>A0A5N6DRY0</accession>
<organism evidence="1 2">
    <name type="scientific">Aspergillus parasiticus</name>
    <dbReference type="NCBI Taxonomy" id="5067"/>
    <lineage>
        <taxon>Eukaryota</taxon>
        <taxon>Fungi</taxon>
        <taxon>Dikarya</taxon>
        <taxon>Ascomycota</taxon>
        <taxon>Pezizomycotina</taxon>
        <taxon>Eurotiomycetes</taxon>
        <taxon>Eurotiomycetidae</taxon>
        <taxon>Eurotiales</taxon>
        <taxon>Aspergillaceae</taxon>
        <taxon>Aspergillus</taxon>
        <taxon>Aspergillus subgen. Circumdati</taxon>
    </lineage>
</organism>
<keyword evidence="2" id="KW-1185">Reference proteome</keyword>
<dbReference type="EMBL" id="ML734954">
    <property type="protein sequence ID" value="KAB8207926.1"/>
    <property type="molecule type" value="Genomic_DNA"/>
</dbReference>
<dbReference type="Pfam" id="PF00106">
    <property type="entry name" value="adh_short"/>
    <property type="match status" value="1"/>
</dbReference>
<sequence>MSAFMAGLEVNIASMIQMTKYAIPAMTENAGQCAGSIVNMSSVAGLREGTLNILYPTSQGLLSI</sequence>
<evidence type="ECO:0000313" key="1">
    <source>
        <dbReference type="EMBL" id="KAB8207926.1"/>
    </source>
</evidence>
<proteinExistence type="predicted"/>
<dbReference type="InterPro" id="IPR036291">
    <property type="entry name" value="NAD(P)-bd_dom_sf"/>
</dbReference>
<gene>
    <name evidence="1" type="ORF">BDV34DRAFT_191372</name>
</gene>
<reference evidence="1 2" key="1">
    <citation type="submission" date="2019-04" db="EMBL/GenBank/DDBJ databases">
        <title>Fungal friends and foes A comparative genomics study of 23 Aspergillus species from section Flavi.</title>
        <authorList>
            <consortium name="DOE Joint Genome Institute"/>
            <person name="Kjaerbolling I."/>
            <person name="Vesth T.C."/>
            <person name="Frisvad J.C."/>
            <person name="Nybo J.L."/>
            <person name="Theobald S."/>
            <person name="Kildgaard S."/>
            <person name="Petersen T.I."/>
            <person name="Kuo A."/>
            <person name="Sato A."/>
            <person name="Lyhne E.K."/>
            <person name="Kogle M.E."/>
            <person name="Wiebenga A."/>
            <person name="Kun R.S."/>
            <person name="Lubbers R.J."/>
            <person name="Makela M.R."/>
            <person name="Barry K."/>
            <person name="Chovatia M."/>
            <person name="Clum A."/>
            <person name="Daum C."/>
            <person name="Haridas S."/>
            <person name="He G."/>
            <person name="LaButti K."/>
            <person name="Lipzen A."/>
            <person name="Mondo S."/>
            <person name="Pangilinan J."/>
            <person name="Riley R."/>
            <person name="Salamov A."/>
            <person name="Simmons B.A."/>
            <person name="Magnuson J.K."/>
            <person name="Henrissat B."/>
            <person name="Mortensen U.H."/>
            <person name="Larsen T.O."/>
            <person name="De vries R.P."/>
            <person name="Grigoriev I.V."/>
            <person name="Machida M."/>
            <person name="Baker S.E."/>
            <person name="Andersen M.R."/>
        </authorList>
    </citation>
    <scope>NUCLEOTIDE SEQUENCE [LARGE SCALE GENOMIC DNA]</scope>
    <source>
        <strain evidence="1 2">CBS 117618</strain>
    </source>
</reference>
<dbReference type="InterPro" id="IPR002347">
    <property type="entry name" value="SDR_fam"/>
</dbReference>
<protein>
    <submittedName>
        <fullName evidence="1">Uncharacterized protein</fullName>
    </submittedName>
</protein>
<dbReference type="SUPFAM" id="SSF51735">
    <property type="entry name" value="NAD(P)-binding Rossmann-fold domains"/>
    <property type="match status" value="1"/>
</dbReference>
<dbReference type="Gene3D" id="3.40.50.720">
    <property type="entry name" value="NAD(P)-binding Rossmann-like Domain"/>
    <property type="match status" value="1"/>
</dbReference>
<dbReference type="VEuPathDB" id="FungiDB:BDV34DRAFT_191372"/>
<name>A0A5N6DRY0_ASPPA</name>
<dbReference type="AlphaFoldDB" id="A0A5N6DRY0"/>
<evidence type="ECO:0000313" key="2">
    <source>
        <dbReference type="Proteomes" id="UP000326532"/>
    </source>
</evidence>
<dbReference type="Proteomes" id="UP000326532">
    <property type="component" value="Unassembled WGS sequence"/>
</dbReference>